<dbReference type="InterPro" id="IPR006041">
    <property type="entry name" value="Pollen_Ole_e1_allergen"/>
</dbReference>
<dbReference type="KEGG" id="soe:110796155"/>
<dbReference type="PANTHER" id="PTHR31614:SF5">
    <property type="entry name" value="ALLERGEN-LIKE PROTEIN BRSN20"/>
    <property type="match status" value="1"/>
</dbReference>
<dbReference type="Pfam" id="PF01190">
    <property type="entry name" value="Pollen_Ole_e_1"/>
    <property type="match status" value="1"/>
</dbReference>
<reference evidence="4" key="1">
    <citation type="journal article" date="2021" name="Nat. Commun.">
        <title>Genomic analyses provide insights into spinach domestication and the genetic basis of agronomic traits.</title>
        <authorList>
            <person name="Cai X."/>
            <person name="Sun X."/>
            <person name="Xu C."/>
            <person name="Sun H."/>
            <person name="Wang X."/>
            <person name="Ge C."/>
            <person name="Zhang Z."/>
            <person name="Wang Q."/>
            <person name="Fei Z."/>
            <person name="Jiao C."/>
            <person name="Wang Q."/>
        </authorList>
    </citation>
    <scope>NUCLEOTIDE SEQUENCE [LARGE SCALE GENOMIC DNA]</scope>
    <source>
        <strain evidence="4">cv. Varoflay</strain>
    </source>
</reference>
<name>A0A9R0IWJ7_SPIOL</name>
<accession>A0A9R0IWJ7</accession>
<dbReference type="OrthoDB" id="1896520at2759"/>
<feature type="signal peptide" evidence="3">
    <location>
        <begin position="1"/>
        <end position="20"/>
    </location>
</feature>
<dbReference type="AlphaFoldDB" id="A0A9R0IWJ7"/>
<dbReference type="PANTHER" id="PTHR31614">
    <property type="entry name" value="PROTEIN DOWNSTREAM OF FLC-RELATED"/>
    <property type="match status" value="1"/>
</dbReference>
<evidence type="ECO:0000256" key="3">
    <source>
        <dbReference type="SAM" id="SignalP"/>
    </source>
</evidence>
<dbReference type="GeneID" id="110796155"/>
<keyword evidence="2" id="KW-1015">Disulfide bond</keyword>
<proteinExistence type="inferred from homology"/>
<keyword evidence="3" id="KW-0732">Signal</keyword>
<evidence type="ECO:0000256" key="2">
    <source>
        <dbReference type="ARBA" id="ARBA00023157"/>
    </source>
</evidence>
<comment type="similarity">
    <text evidence="1">Belongs to the Ole e I family.</text>
</comment>
<feature type="chain" id="PRO_5040307118" evidence="3">
    <location>
        <begin position="21"/>
        <end position="163"/>
    </location>
</feature>
<gene>
    <name evidence="5" type="primary">LOC110796155</name>
</gene>
<evidence type="ECO:0000313" key="4">
    <source>
        <dbReference type="Proteomes" id="UP000813463"/>
    </source>
</evidence>
<dbReference type="RefSeq" id="XP_021856882.1">
    <property type="nucleotide sequence ID" value="XM_022001190.2"/>
</dbReference>
<evidence type="ECO:0000256" key="1">
    <source>
        <dbReference type="ARBA" id="ARBA00010049"/>
    </source>
</evidence>
<evidence type="ECO:0000313" key="5">
    <source>
        <dbReference type="RefSeq" id="XP_021856882.1"/>
    </source>
</evidence>
<organism evidence="4 5">
    <name type="scientific">Spinacia oleracea</name>
    <name type="common">Spinach</name>
    <dbReference type="NCBI Taxonomy" id="3562"/>
    <lineage>
        <taxon>Eukaryota</taxon>
        <taxon>Viridiplantae</taxon>
        <taxon>Streptophyta</taxon>
        <taxon>Embryophyta</taxon>
        <taxon>Tracheophyta</taxon>
        <taxon>Spermatophyta</taxon>
        <taxon>Magnoliopsida</taxon>
        <taxon>eudicotyledons</taxon>
        <taxon>Gunneridae</taxon>
        <taxon>Pentapetalae</taxon>
        <taxon>Caryophyllales</taxon>
        <taxon>Chenopodiaceae</taxon>
        <taxon>Chenopodioideae</taxon>
        <taxon>Anserineae</taxon>
        <taxon>Spinacia</taxon>
    </lineage>
</organism>
<protein>
    <submittedName>
        <fullName evidence="5">Major pollen allergen Lol p 11</fullName>
    </submittedName>
</protein>
<sequence>MAKIIGVLVLLCVLPALAMAAGRPEKKPYCVRGRVYCDPCRAGFETAASTYLEDVKVKLECRHRRTQGILYSADAKTDATGSYEIFVANDQKDNICDTMLVSSPHPRCKLADPGRDRSRVVLTSNNGVVSNERYANNLGFTVEEPMSFCAQLMQQYQLTEDEV</sequence>
<keyword evidence="4" id="KW-1185">Reference proteome</keyword>
<dbReference type="Proteomes" id="UP000813463">
    <property type="component" value="Chromosome 2"/>
</dbReference>
<reference evidence="5" key="2">
    <citation type="submission" date="2025-08" db="UniProtKB">
        <authorList>
            <consortium name="RefSeq"/>
        </authorList>
    </citation>
    <scope>IDENTIFICATION</scope>
    <source>
        <tissue evidence="5">Leaf</tissue>
    </source>
</reference>